<dbReference type="Pfam" id="PF13556">
    <property type="entry name" value="HTH_30"/>
    <property type="match status" value="1"/>
</dbReference>
<organism evidence="5 6">
    <name type="scientific">Cytobacillus mangrovibacter</name>
    <dbReference type="NCBI Taxonomy" id="3299024"/>
    <lineage>
        <taxon>Bacteria</taxon>
        <taxon>Bacillati</taxon>
        <taxon>Bacillota</taxon>
        <taxon>Bacilli</taxon>
        <taxon>Bacillales</taxon>
        <taxon>Bacillaceae</taxon>
        <taxon>Cytobacillus</taxon>
    </lineage>
</organism>
<name>A0ABW6K562_9BACI</name>
<protein>
    <submittedName>
        <fullName evidence="5">CdaR family transcriptional regulator</fullName>
    </submittedName>
</protein>
<evidence type="ECO:0000313" key="6">
    <source>
        <dbReference type="Proteomes" id="UP001601058"/>
    </source>
</evidence>
<dbReference type="InterPro" id="IPR008599">
    <property type="entry name" value="Diacid_rec"/>
</dbReference>
<gene>
    <name evidence="5" type="ORF">ACFYKT_16095</name>
</gene>
<feature type="domain" description="PucR C-terminal helix-turn-helix" evidence="3">
    <location>
        <begin position="340"/>
        <end position="394"/>
    </location>
</feature>
<evidence type="ECO:0000259" key="2">
    <source>
        <dbReference type="Pfam" id="PF05651"/>
    </source>
</evidence>
<proteinExistence type="inferred from homology"/>
<sequence length="416" mass="47839">MVFLEDISQTIVKNTTDIIGFPISITDEKGYIIGSNDPLRIGSYHQASIDVLKRKETICYEISEVKNLKNVLPGVATPIIINNEAIGVLGIVGDPSEVKKYAQLVKSHVELMCHEHMKKEMSILESKTFDNLIHYLLNLKSTEDSDYIVRYGKMLGFNLDSDVKRICFLIEIDFLSDPSSNQQYPEGSSWQFLQNHIIALLRYYFIDSQEDLISLLTLDQFIVIKSINHDCQTDSFIKRMENKILRFKQFLKSKHNVTASISIGSIHSGLEGIQKSYHDSLQALTAGKKTTISPEIYHYNDWNIMLELLGEAFSPYVAERFADKIGHFFNHANYPTLSSTFMTYCRCNMNLSETARILFLHRNSLVYRLEKIKELTTLDFAKFEHCLLLYFAIKNSETDEKSPILQEDDKEGIFYN</sequence>
<dbReference type="InterPro" id="IPR051448">
    <property type="entry name" value="CdaR-like_regulators"/>
</dbReference>
<dbReference type="Proteomes" id="UP001601058">
    <property type="component" value="Unassembled WGS sequence"/>
</dbReference>
<dbReference type="RefSeq" id="WP_389221706.1">
    <property type="nucleotide sequence ID" value="NZ_JBIACJ010000009.1"/>
</dbReference>
<dbReference type="SUPFAM" id="SSF46689">
    <property type="entry name" value="Homeodomain-like"/>
    <property type="match status" value="1"/>
</dbReference>
<comment type="caution">
    <text evidence="5">The sequence shown here is derived from an EMBL/GenBank/DDBJ whole genome shotgun (WGS) entry which is preliminary data.</text>
</comment>
<accession>A0ABW6K562</accession>
<dbReference type="PANTHER" id="PTHR33744:SF15">
    <property type="entry name" value="CARBOHYDRATE DIACID REGULATOR"/>
    <property type="match status" value="1"/>
</dbReference>
<dbReference type="InterPro" id="IPR042070">
    <property type="entry name" value="PucR_C-HTH_sf"/>
</dbReference>
<feature type="domain" description="Putative sugar diacid recognition" evidence="2">
    <location>
        <begin position="6"/>
        <end position="133"/>
    </location>
</feature>
<dbReference type="Pfam" id="PF05651">
    <property type="entry name" value="Diacid_rec"/>
    <property type="match status" value="1"/>
</dbReference>
<dbReference type="Gene3D" id="1.10.10.2840">
    <property type="entry name" value="PucR C-terminal helix-turn-helix domain"/>
    <property type="match status" value="1"/>
</dbReference>
<dbReference type="Pfam" id="PF17853">
    <property type="entry name" value="GGDEF_2"/>
    <property type="match status" value="1"/>
</dbReference>
<evidence type="ECO:0000259" key="4">
    <source>
        <dbReference type="Pfam" id="PF17853"/>
    </source>
</evidence>
<evidence type="ECO:0000259" key="3">
    <source>
        <dbReference type="Pfam" id="PF13556"/>
    </source>
</evidence>
<comment type="similarity">
    <text evidence="1">Belongs to the CdaR family.</text>
</comment>
<dbReference type="PANTHER" id="PTHR33744">
    <property type="entry name" value="CARBOHYDRATE DIACID REGULATOR"/>
    <property type="match status" value="1"/>
</dbReference>
<dbReference type="InterPro" id="IPR009057">
    <property type="entry name" value="Homeodomain-like_sf"/>
</dbReference>
<evidence type="ECO:0000256" key="1">
    <source>
        <dbReference type="ARBA" id="ARBA00006754"/>
    </source>
</evidence>
<dbReference type="InterPro" id="IPR025736">
    <property type="entry name" value="PucR_C-HTH_dom"/>
</dbReference>
<dbReference type="InterPro" id="IPR041522">
    <property type="entry name" value="CdaR_GGDEF"/>
</dbReference>
<dbReference type="EMBL" id="JBIACJ010000009">
    <property type="protein sequence ID" value="MFE8697862.1"/>
    <property type="molecule type" value="Genomic_DNA"/>
</dbReference>
<evidence type="ECO:0000313" key="5">
    <source>
        <dbReference type="EMBL" id="MFE8697862.1"/>
    </source>
</evidence>
<keyword evidence="6" id="KW-1185">Reference proteome</keyword>
<reference evidence="5 6" key="1">
    <citation type="submission" date="2024-08" db="EMBL/GenBank/DDBJ databases">
        <title>Two novel Cytobacillus novel species.</title>
        <authorList>
            <person name="Liu G."/>
        </authorList>
    </citation>
    <scope>NUCLEOTIDE SEQUENCE [LARGE SCALE GENOMIC DNA]</scope>
    <source>
        <strain evidence="5 6">FJAT-53684</strain>
    </source>
</reference>
<feature type="domain" description="CdaR GGDEF-like" evidence="4">
    <location>
        <begin position="147"/>
        <end position="285"/>
    </location>
</feature>